<keyword evidence="1" id="KW-0472">Membrane</keyword>
<organism evidence="3 4">
    <name type="scientific">Nocardioides bruguierae</name>
    <dbReference type="NCBI Taxonomy" id="2945102"/>
    <lineage>
        <taxon>Bacteria</taxon>
        <taxon>Bacillati</taxon>
        <taxon>Actinomycetota</taxon>
        <taxon>Actinomycetes</taxon>
        <taxon>Propionibacteriales</taxon>
        <taxon>Nocardioidaceae</taxon>
        <taxon>Nocardioides</taxon>
    </lineage>
</organism>
<proteinExistence type="predicted"/>
<evidence type="ECO:0000256" key="1">
    <source>
        <dbReference type="SAM" id="Phobius"/>
    </source>
</evidence>
<dbReference type="InterPro" id="IPR009597">
    <property type="entry name" value="DUF1206"/>
</dbReference>
<name>A0A9X2ICW4_9ACTN</name>
<feature type="transmembrane region" description="Helical" evidence="1">
    <location>
        <begin position="185"/>
        <end position="211"/>
    </location>
</feature>
<keyword evidence="1" id="KW-1133">Transmembrane helix</keyword>
<feature type="transmembrane region" description="Helical" evidence="1">
    <location>
        <begin position="144"/>
        <end position="165"/>
    </location>
</feature>
<keyword evidence="4" id="KW-1185">Reference proteome</keyword>
<evidence type="ECO:0000313" key="4">
    <source>
        <dbReference type="Proteomes" id="UP001139485"/>
    </source>
</evidence>
<feature type="transmembrane region" description="Helical" evidence="1">
    <location>
        <begin position="71"/>
        <end position="93"/>
    </location>
</feature>
<dbReference type="AlphaFoldDB" id="A0A9X2ICW4"/>
<sequence>MSTADTVREHAREAGDSPVVEWGARLGYAANGVLHLLLAWLTWEIAEGTSGDQASQSGALAELARQPGGQLALWVLVAGFALLAVWQLTEAIVRRRAGDKAKAAAKLVGYTAIGWTAAVFAAGGRSSSNRTTSDFTRMVIGWPAGQWLVGAVGAVVLAIGGYHVVKGARRAFLRDLREHPGVAAVVAGAAGYVGKGLALVAVGVLFIVAAAEHEPGRATGLDGALRSLQQLPAGQVVLGLVALGLACFGGYSFFRAWFARV</sequence>
<gene>
    <name evidence="3" type="ORF">M8330_02330</name>
</gene>
<feature type="domain" description="DUF1206" evidence="2">
    <location>
        <begin position="190"/>
        <end position="258"/>
    </location>
</feature>
<reference evidence="3" key="1">
    <citation type="submission" date="2022-05" db="EMBL/GenBank/DDBJ databases">
        <authorList>
            <person name="Tuo L."/>
        </authorList>
    </citation>
    <scope>NUCLEOTIDE SEQUENCE</scope>
    <source>
        <strain evidence="3">BSK12Z-4</strain>
    </source>
</reference>
<evidence type="ECO:0000313" key="3">
    <source>
        <dbReference type="EMBL" id="MCM0619131.1"/>
    </source>
</evidence>
<dbReference type="EMBL" id="JAMOIL010000001">
    <property type="protein sequence ID" value="MCM0619131.1"/>
    <property type="molecule type" value="Genomic_DNA"/>
</dbReference>
<protein>
    <submittedName>
        <fullName evidence="3">DUF1206 domain-containing protein</fullName>
    </submittedName>
</protein>
<accession>A0A9X2ICW4</accession>
<dbReference type="Proteomes" id="UP001139485">
    <property type="component" value="Unassembled WGS sequence"/>
</dbReference>
<evidence type="ECO:0000259" key="2">
    <source>
        <dbReference type="Pfam" id="PF06724"/>
    </source>
</evidence>
<feature type="transmembrane region" description="Helical" evidence="1">
    <location>
        <begin position="105"/>
        <end position="124"/>
    </location>
</feature>
<feature type="domain" description="DUF1206" evidence="2">
    <location>
        <begin position="26"/>
        <end position="94"/>
    </location>
</feature>
<dbReference type="RefSeq" id="WP_250826017.1">
    <property type="nucleotide sequence ID" value="NZ_JAMOIL010000001.1"/>
</dbReference>
<feature type="domain" description="DUF1206" evidence="2">
    <location>
        <begin position="103"/>
        <end position="170"/>
    </location>
</feature>
<dbReference type="Pfam" id="PF06724">
    <property type="entry name" value="DUF1206"/>
    <property type="match status" value="3"/>
</dbReference>
<feature type="transmembrane region" description="Helical" evidence="1">
    <location>
        <begin position="231"/>
        <end position="254"/>
    </location>
</feature>
<comment type="caution">
    <text evidence="3">The sequence shown here is derived from an EMBL/GenBank/DDBJ whole genome shotgun (WGS) entry which is preliminary data.</text>
</comment>
<keyword evidence="1" id="KW-0812">Transmembrane</keyword>